<evidence type="ECO:0000256" key="5">
    <source>
        <dbReference type="ARBA" id="ARBA00022989"/>
    </source>
</evidence>
<dbReference type="GO" id="GO:0005886">
    <property type="term" value="C:plasma membrane"/>
    <property type="evidence" value="ECO:0007669"/>
    <property type="project" value="UniProtKB-SubCell"/>
</dbReference>
<feature type="transmembrane region" description="Helical" evidence="7">
    <location>
        <begin position="50"/>
        <end position="72"/>
    </location>
</feature>
<evidence type="ECO:0000313" key="8">
    <source>
        <dbReference type="EMBL" id="AKK11698.1"/>
    </source>
</evidence>
<evidence type="ECO:0000256" key="7">
    <source>
        <dbReference type="SAM" id="Phobius"/>
    </source>
</evidence>
<evidence type="ECO:0000313" key="9">
    <source>
        <dbReference type="Proteomes" id="UP000035548"/>
    </source>
</evidence>
<keyword evidence="9" id="KW-1185">Reference proteome</keyword>
<feature type="transmembrane region" description="Helical" evidence="7">
    <location>
        <begin position="84"/>
        <end position="106"/>
    </location>
</feature>
<name>A0A0G3HIG1_9CORY</name>
<protein>
    <submittedName>
        <fullName evidence="8">Putative membrane protein</fullName>
    </submittedName>
</protein>
<dbReference type="AlphaFoldDB" id="A0A0G3HIG1"/>
<keyword evidence="6 7" id="KW-0472">Membrane</keyword>
<evidence type="ECO:0000256" key="3">
    <source>
        <dbReference type="ARBA" id="ARBA00022475"/>
    </source>
</evidence>
<organism evidence="8 9">
    <name type="scientific">Corynebacterium uterequi</name>
    <dbReference type="NCBI Taxonomy" id="1072256"/>
    <lineage>
        <taxon>Bacteria</taxon>
        <taxon>Bacillati</taxon>
        <taxon>Actinomycetota</taxon>
        <taxon>Actinomycetes</taxon>
        <taxon>Mycobacteriales</taxon>
        <taxon>Corynebacteriaceae</taxon>
        <taxon>Corynebacterium</taxon>
    </lineage>
</organism>
<dbReference type="Pfam" id="PF03994">
    <property type="entry name" value="DUF350"/>
    <property type="match status" value="1"/>
</dbReference>
<evidence type="ECO:0000256" key="1">
    <source>
        <dbReference type="ARBA" id="ARBA00004651"/>
    </source>
</evidence>
<sequence length="142" mass="15175">MMSTVLFEITSTLAYFGLAAVLLLLGFALLDVLTPGKLYALVFLDHNPNAGTIAAGQQVAIGLVLITTIYHSVDLVLWQGLLEFFIYGLLGIVLQAVGLVILEALIPGRFRNIVEDPKPRFSARVVAVILVVVGAINAACLI</sequence>
<dbReference type="KEGG" id="cut:CUTER_08580"/>
<feature type="transmembrane region" description="Helical" evidence="7">
    <location>
        <begin position="121"/>
        <end position="141"/>
    </location>
</feature>
<evidence type="ECO:0000256" key="6">
    <source>
        <dbReference type="ARBA" id="ARBA00023136"/>
    </source>
</evidence>
<comment type="similarity">
    <text evidence="2">Belongs to the UPF0719 family.</text>
</comment>
<dbReference type="EMBL" id="CP011546">
    <property type="protein sequence ID" value="AKK11698.1"/>
    <property type="molecule type" value="Genomic_DNA"/>
</dbReference>
<dbReference type="InterPro" id="IPR007140">
    <property type="entry name" value="DUF350"/>
</dbReference>
<gene>
    <name evidence="8" type="ORF">CUTER_08580</name>
</gene>
<accession>A0A0G3HIG1</accession>
<feature type="transmembrane region" description="Helical" evidence="7">
    <location>
        <begin position="12"/>
        <end position="30"/>
    </location>
</feature>
<keyword evidence="4 7" id="KW-0812">Transmembrane</keyword>
<evidence type="ECO:0000256" key="4">
    <source>
        <dbReference type="ARBA" id="ARBA00022692"/>
    </source>
</evidence>
<reference evidence="8 9" key="1">
    <citation type="journal article" date="2015" name="Genome Announc.">
        <title>Virulence Factor Genes Detected in the Complete Genome Sequence of Corynebacterium uterequi DSM 45634, Isolated from the Uterus of a Maiden Mare.</title>
        <authorList>
            <person name="Ruckert C."/>
            <person name="Kriete M."/>
            <person name="Jaenicke S."/>
            <person name="Winkler A."/>
            <person name="Tauch A."/>
        </authorList>
    </citation>
    <scope>NUCLEOTIDE SEQUENCE [LARGE SCALE GENOMIC DNA]</scope>
    <source>
        <strain evidence="8 9">DSM 45634</strain>
    </source>
</reference>
<evidence type="ECO:0000256" key="2">
    <source>
        <dbReference type="ARBA" id="ARBA00005779"/>
    </source>
</evidence>
<comment type="subcellular location">
    <subcellularLocation>
        <location evidence="1">Cell membrane</location>
        <topology evidence="1">Multi-pass membrane protein</topology>
    </subcellularLocation>
</comment>
<keyword evidence="3" id="KW-1003">Cell membrane</keyword>
<dbReference type="PATRIC" id="fig|1072256.5.peg.1692"/>
<keyword evidence="5 7" id="KW-1133">Transmembrane helix</keyword>
<dbReference type="STRING" id="1072256.CUTER_08580"/>
<dbReference type="Proteomes" id="UP000035548">
    <property type="component" value="Chromosome"/>
</dbReference>
<proteinExistence type="inferred from homology"/>
<reference evidence="9" key="2">
    <citation type="submission" date="2015-05" db="EMBL/GenBank/DDBJ databases">
        <title>Complete genome sequence of Corynebacterium uterequi DSM 45634, isolated from the uterus of a maiden mare.</title>
        <authorList>
            <person name="Ruckert C."/>
            <person name="Albersmeier A."/>
            <person name="Winkler A."/>
            <person name="Tauch A."/>
        </authorList>
    </citation>
    <scope>NUCLEOTIDE SEQUENCE [LARGE SCALE GENOMIC DNA]</scope>
    <source>
        <strain evidence="9">DSM 45634</strain>
    </source>
</reference>